<protein>
    <recommendedName>
        <fullName evidence="3">Phospholipid-binding protein</fullName>
    </recommendedName>
</protein>
<dbReference type="SUPFAM" id="SSF49777">
    <property type="entry name" value="PEBP-like"/>
    <property type="match status" value="1"/>
</dbReference>
<evidence type="ECO:0008006" key="3">
    <source>
        <dbReference type="Google" id="ProtNLM"/>
    </source>
</evidence>
<dbReference type="RefSeq" id="WP_201652425.1">
    <property type="nucleotide sequence ID" value="NZ_CP068047.1"/>
</dbReference>
<organism evidence="1 2">
    <name type="scientific">Devosia oryziradicis</name>
    <dbReference type="NCBI Taxonomy" id="2801335"/>
    <lineage>
        <taxon>Bacteria</taxon>
        <taxon>Pseudomonadati</taxon>
        <taxon>Pseudomonadota</taxon>
        <taxon>Alphaproteobacteria</taxon>
        <taxon>Hyphomicrobiales</taxon>
        <taxon>Devosiaceae</taxon>
        <taxon>Devosia</taxon>
    </lineage>
</organism>
<dbReference type="InterPro" id="IPR036610">
    <property type="entry name" value="PEBP-like_sf"/>
</dbReference>
<dbReference type="EMBL" id="CP068047">
    <property type="protein sequence ID" value="QQR34560.1"/>
    <property type="molecule type" value="Genomic_DNA"/>
</dbReference>
<reference evidence="1 2" key="1">
    <citation type="submission" date="2021-01" db="EMBL/GenBank/DDBJ databases">
        <title>Genome seq and assembly of Devosia sp. G19.</title>
        <authorList>
            <person name="Chhetri G."/>
        </authorList>
    </citation>
    <scope>NUCLEOTIDE SEQUENCE [LARGE SCALE GENOMIC DNA]</scope>
    <source>
        <strain evidence="1 2">G19</strain>
    </source>
</reference>
<evidence type="ECO:0000313" key="1">
    <source>
        <dbReference type="EMBL" id="QQR34560.1"/>
    </source>
</evidence>
<accession>A0ABX7BRN7</accession>
<evidence type="ECO:0000313" key="2">
    <source>
        <dbReference type="Proteomes" id="UP000595460"/>
    </source>
</evidence>
<proteinExistence type="predicted"/>
<keyword evidence="2" id="KW-1185">Reference proteome</keyword>
<sequence length="113" mass="12216">MAFEADFSFTGVRPCAGGAQRITPSPEFRLTNVPGGTAALDFFLLDLTANFEHGGRKLDYAGEPIIAADTFKYIGPCPPLHATHTYQWTIRALDDAGLELGKTTVKGTFTGHR</sequence>
<dbReference type="Proteomes" id="UP000595460">
    <property type="component" value="Chromosome"/>
</dbReference>
<name>A0ABX7BRN7_9HYPH</name>
<gene>
    <name evidence="1" type="ORF">JI749_09160</name>
</gene>
<dbReference type="Gene3D" id="3.90.280.10">
    <property type="entry name" value="PEBP-like"/>
    <property type="match status" value="1"/>
</dbReference>